<feature type="transmembrane region" description="Helical" evidence="2">
    <location>
        <begin position="89"/>
        <end position="108"/>
    </location>
</feature>
<keyword evidence="2" id="KW-1133">Transmembrane helix</keyword>
<keyword evidence="4" id="KW-1185">Reference proteome</keyword>
<comment type="caution">
    <text evidence="3">The sequence shown here is derived from an EMBL/GenBank/DDBJ whole genome shotgun (WGS) entry which is preliminary data.</text>
</comment>
<evidence type="ECO:0000313" key="4">
    <source>
        <dbReference type="Proteomes" id="UP000249304"/>
    </source>
</evidence>
<feature type="transmembrane region" description="Helical" evidence="2">
    <location>
        <begin position="339"/>
        <end position="360"/>
    </location>
</feature>
<keyword evidence="2" id="KW-0812">Transmembrane</keyword>
<feature type="transmembrane region" description="Helical" evidence="2">
    <location>
        <begin position="427"/>
        <end position="449"/>
    </location>
</feature>
<accession>A0A2W2DDJ3</accession>
<keyword evidence="2" id="KW-0472">Membrane</keyword>
<evidence type="ECO:0000313" key="3">
    <source>
        <dbReference type="EMBL" id="PZG09982.1"/>
    </source>
</evidence>
<feature type="region of interest" description="Disordered" evidence="1">
    <location>
        <begin position="458"/>
        <end position="480"/>
    </location>
</feature>
<sequence length="849" mass="89398">MLARVCLWVQALTVLVSLTMLVQYVWPGPGELTGLALIVLAGQTAAVLGLSALSVMTTRRRTWVRPSAIGLQALIALGGLGVMFLERGFFWGALALLAAGVGATQLLTEPAQRWFDVRGPRGETMSRSSAEEKPAVEEDRHARAARDEMWRDRVIRPAYATAGRHLIGLTVPALLVFLPLGLLTASVLFFLVDGSAAVVNGGFQLIAPPGEPVLTWSVATLVASVAGQAVVLPATVVLAAGRMVGKNVSASAAMRAAARRWPAMTALVLIGMVVVAAFAAIGFGVLAWTEALVVAFAVMAALALGGMPCLLAVAGVVLEGRSARGALARAYQLTGGSPWTTVLTLAFGVVLVPALVTQVASSAAAGSPVAQAGVGSVLALVSVPFQAAVIARLFLHRLAVKGTTAEFEQVVANLPAGAPRPVRPVPVLAGLLLPSLLYGAAVLVNPLGWLEVSETVVTRERPRDPGSDAAGRSKPTLESSDLRALHAGQDGRMVMLMDDSREAKLLTCADSTCSDNRLGWAEPVAVDSERRAVSARLTDGRLAVTTWAVDEHYRWVYDENWRARLGLLLCDATACVPAPGGRTLAEATWGGRNTVVALAARPGGGLLVAQLHGIPEEDSDADKEVLSLTFCDDPACARPRVTEVAQVPVNTDTGGGRDLIVGVDPDDRPVALRVDHDSGAIFVVTCAEPACARAYVEQVVEGDAFRHWFDGRERPQTAMVVRADGRPMIAYRDIAGGTIMLLDCRTRTCSQADTALLTAPGERHAGPAMVLDRAGRALVAFQDLEREQVVVAACTGTLCTRTPVTTIPRGGGHGLAMALDDRGRPMIVWTDFASEDDWDLVVTTPLTLR</sequence>
<name>A0A2W2DDJ3_9ACTN</name>
<proteinExistence type="predicted"/>
<feature type="transmembrane region" description="Helical" evidence="2">
    <location>
        <begin position="32"/>
        <end position="56"/>
    </location>
</feature>
<feature type="transmembrane region" description="Helical" evidence="2">
    <location>
        <begin position="261"/>
        <end position="288"/>
    </location>
</feature>
<feature type="compositionally biased region" description="Basic and acidic residues" evidence="1">
    <location>
        <begin position="129"/>
        <end position="142"/>
    </location>
</feature>
<feature type="transmembrane region" description="Helical" evidence="2">
    <location>
        <begin position="372"/>
        <end position="395"/>
    </location>
</feature>
<dbReference type="SUPFAM" id="SSF101898">
    <property type="entry name" value="NHL repeat"/>
    <property type="match status" value="1"/>
</dbReference>
<feature type="transmembrane region" description="Helical" evidence="2">
    <location>
        <begin position="63"/>
        <end position="83"/>
    </location>
</feature>
<feature type="transmembrane region" description="Helical" evidence="2">
    <location>
        <begin position="166"/>
        <end position="192"/>
    </location>
</feature>
<feature type="transmembrane region" description="Helical" evidence="2">
    <location>
        <begin position="212"/>
        <end position="240"/>
    </location>
</feature>
<gene>
    <name evidence="3" type="ORF">C1J01_36795</name>
</gene>
<evidence type="ECO:0000256" key="1">
    <source>
        <dbReference type="SAM" id="MobiDB-lite"/>
    </source>
</evidence>
<reference evidence="3 4" key="1">
    <citation type="submission" date="2018-01" db="EMBL/GenBank/DDBJ databases">
        <title>Draft genome sequence of Nonomuraea sp. KC333.</title>
        <authorList>
            <person name="Sahin N."/>
            <person name="Saygin H."/>
            <person name="Ay H."/>
        </authorList>
    </citation>
    <scope>NUCLEOTIDE SEQUENCE [LARGE SCALE GENOMIC DNA]</scope>
    <source>
        <strain evidence="3 4">KC333</strain>
    </source>
</reference>
<organism evidence="3 4">
    <name type="scientific">Nonomuraea aridisoli</name>
    <dbReference type="NCBI Taxonomy" id="2070368"/>
    <lineage>
        <taxon>Bacteria</taxon>
        <taxon>Bacillati</taxon>
        <taxon>Actinomycetota</taxon>
        <taxon>Actinomycetes</taxon>
        <taxon>Streptosporangiales</taxon>
        <taxon>Streptosporangiaceae</taxon>
        <taxon>Nonomuraea</taxon>
    </lineage>
</organism>
<feature type="region of interest" description="Disordered" evidence="1">
    <location>
        <begin position="121"/>
        <end position="142"/>
    </location>
</feature>
<evidence type="ECO:0000256" key="2">
    <source>
        <dbReference type="SAM" id="Phobius"/>
    </source>
</evidence>
<dbReference type="EMBL" id="POUD01000234">
    <property type="protein sequence ID" value="PZG09982.1"/>
    <property type="molecule type" value="Genomic_DNA"/>
</dbReference>
<dbReference type="AlphaFoldDB" id="A0A2W2DDJ3"/>
<dbReference type="Proteomes" id="UP000249304">
    <property type="component" value="Unassembled WGS sequence"/>
</dbReference>
<feature type="transmembrane region" description="Helical" evidence="2">
    <location>
        <begin position="7"/>
        <end position="26"/>
    </location>
</feature>
<protein>
    <submittedName>
        <fullName evidence="3">Uncharacterized protein</fullName>
    </submittedName>
</protein>
<feature type="transmembrane region" description="Helical" evidence="2">
    <location>
        <begin position="294"/>
        <end position="318"/>
    </location>
</feature>